<dbReference type="eggNOG" id="COG4729">
    <property type="taxonomic scope" value="Bacteria"/>
</dbReference>
<evidence type="ECO:0000313" key="2">
    <source>
        <dbReference type="EMBL" id="ADE57088.1"/>
    </source>
</evidence>
<dbReference type="HOGENOM" id="CLU_124490_0_0_0"/>
<gene>
    <name evidence="2" type="ordered locus">Amico_0963</name>
</gene>
<dbReference type="STRING" id="572547.Amico_0963"/>
<evidence type="ECO:0000313" key="3">
    <source>
        <dbReference type="Proteomes" id="UP000002366"/>
    </source>
</evidence>
<dbReference type="Proteomes" id="UP000002366">
    <property type="component" value="Chromosome"/>
</dbReference>
<dbReference type="Pfam" id="PF08905">
    <property type="entry name" value="DUF1850"/>
    <property type="match status" value="1"/>
</dbReference>
<keyword evidence="1" id="KW-0472">Membrane</keyword>
<proteinExistence type="predicted"/>
<protein>
    <recommendedName>
        <fullName evidence="4">DUF1850 domain-containing protein</fullName>
    </recommendedName>
</protein>
<name>D5EEV6_AMICL</name>
<keyword evidence="1" id="KW-0812">Transmembrane</keyword>
<keyword evidence="1" id="KW-1133">Transmembrane helix</keyword>
<evidence type="ECO:0008006" key="4">
    <source>
        <dbReference type="Google" id="ProtNLM"/>
    </source>
</evidence>
<feature type="transmembrane region" description="Helical" evidence="1">
    <location>
        <begin position="21"/>
        <end position="45"/>
    </location>
</feature>
<sequence>MWVMSLKRLKIREGVRTSKRWTSNILISLILFSAFYLLFIPVHFLSFRTQDWELCSALAPSGVEIKTGYIHSVEKTPVEDVYVLSGPRLWLWEERFRSHNAGLPTEPPPRGRFLLQKDWMVIRGSPYTWEVLRIRIGDDELGKNWVYSSTTGKLDLYQLIPNNVFYIEVTQVPLLFRKR</sequence>
<keyword evidence="3" id="KW-1185">Reference proteome</keyword>
<dbReference type="KEGG" id="aco:Amico_0963"/>
<evidence type="ECO:0000256" key="1">
    <source>
        <dbReference type="SAM" id="Phobius"/>
    </source>
</evidence>
<dbReference type="AlphaFoldDB" id="D5EEV6"/>
<reference evidence="2 3" key="1">
    <citation type="journal article" date="2010" name="Stand. Genomic Sci.">
        <title>Complete genome sequence of Aminobacterium colombiense type strain (ALA-1).</title>
        <authorList>
            <person name="Chertkov O."/>
            <person name="Sikorski J."/>
            <person name="Brambilla E."/>
            <person name="Lapidus A."/>
            <person name="Copeland A."/>
            <person name="Glavina Del Rio T."/>
            <person name="Nolan M."/>
            <person name="Lucas S."/>
            <person name="Tice H."/>
            <person name="Cheng J.F."/>
            <person name="Han C."/>
            <person name="Detter J.C."/>
            <person name="Bruce D."/>
            <person name="Tapia R."/>
            <person name="Goodwin L."/>
            <person name="Pitluck S."/>
            <person name="Liolios K."/>
            <person name="Ivanova N."/>
            <person name="Mavromatis K."/>
            <person name="Ovchinnikova G."/>
            <person name="Pati A."/>
            <person name="Chen A."/>
            <person name="Palaniappan K."/>
            <person name="Land M."/>
            <person name="Hauser L."/>
            <person name="Chang Y.J."/>
            <person name="Jeffries C.D."/>
            <person name="Spring S."/>
            <person name="Rohde M."/>
            <person name="Goker M."/>
            <person name="Bristow J."/>
            <person name="Eisen J.A."/>
            <person name="Markowitz V."/>
            <person name="Hugenholtz P."/>
            <person name="Kyrpides N.C."/>
            <person name="Klenk H.P."/>
        </authorList>
    </citation>
    <scope>NUCLEOTIDE SEQUENCE [LARGE SCALE GENOMIC DNA]</scope>
    <source>
        <strain evidence="3">DSM 12261 / ALA-1</strain>
    </source>
</reference>
<dbReference type="EMBL" id="CP001997">
    <property type="protein sequence ID" value="ADE57088.1"/>
    <property type="molecule type" value="Genomic_DNA"/>
</dbReference>
<accession>D5EEV6</accession>
<organism evidence="2 3">
    <name type="scientific">Aminobacterium colombiense (strain DSM 12261 / ALA-1)</name>
    <dbReference type="NCBI Taxonomy" id="572547"/>
    <lineage>
        <taxon>Bacteria</taxon>
        <taxon>Thermotogati</taxon>
        <taxon>Synergistota</taxon>
        <taxon>Synergistia</taxon>
        <taxon>Synergistales</taxon>
        <taxon>Aminobacteriaceae</taxon>
        <taxon>Aminobacterium</taxon>
    </lineage>
</organism>
<dbReference type="InterPro" id="IPR015001">
    <property type="entry name" value="DUF1850"/>
</dbReference>